<dbReference type="GO" id="GO:0008324">
    <property type="term" value="F:monoatomic cation transmembrane transporter activity"/>
    <property type="evidence" value="ECO:0007669"/>
    <property type="project" value="InterPro"/>
</dbReference>
<sequence>MKFFHVFFTKKAILLFIPLLLFWLILSPALTVETIIIGFVICWGVVLFSKDIIFSEDETSLYSLRGLKNFFMFLITLVVEIIKANIDVAKIVLSPSLPITPCFVKIPNTVKKDTNKVLLANAITLTPGTLTVDLTEEGYVIHALTKEAGDAIKGSALEEAIIKLEGEE</sequence>
<dbReference type="RefSeq" id="WP_091542178.1">
    <property type="nucleotide sequence ID" value="NZ_FMUS01000009.1"/>
</dbReference>
<comment type="similarity">
    <text evidence="2">Belongs to the CPA3 antiporters (TC 2.A.63) subunit E family.</text>
</comment>
<evidence type="ECO:0000256" key="2">
    <source>
        <dbReference type="ARBA" id="ARBA00006228"/>
    </source>
</evidence>
<evidence type="ECO:0000256" key="4">
    <source>
        <dbReference type="ARBA" id="ARBA00022475"/>
    </source>
</evidence>
<protein>
    <submittedName>
        <fullName evidence="9">Multisubunit sodium/proton antiporter, MrpE subunit</fullName>
    </submittedName>
</protein>
<dbReference type="PANTHER" id="PTHR34584">
    <property type="entry name" value="NA(+)/H(+) ANTIPORTER SUBUNIT E1"/>
    <property type="match status" value="1"/>
</dbReference>
<proteinExistence type="inferred from homology"/>
<name>A0A1G5GF09_9FIRM</name>
<comment type="subcellular location">
    <subcellularLocation>
        <location evidence="1">Cell membrane</location>
        <topology evidence="1">Multi-pass membrane protein</topology>
    </subcellularLocation>
</comment>
<evidence type="ECO:0000256" key="1">
    <source>
        <dbReference type="ARBA" id="ARBA00004651"/>
    </source>
</evidence>
<organism evidence="9 10">
    <name type="scientific">Alkaliphilus peptidifermentans DSM 18978</name>
    <dbReference type="NCBI Taxonomy" id="1120976"/>
    <lineage>
        <taxon>Bacteria</taxon>
        <taxon>Bacillati</taxon>
        <taxon>Bacillota</taxon>
        <taxon>Clostridia</taxon>
        <taxon>Peptostreptococcales</taxon>
        <taxon>Natronincolaceae</taxon>
        <taxon>Alkaliphilus</taxon>
    </lineage>
</organism>
<gene>
    <name evidence="9" type="ORF">SAMN03080606_01658</name>
</gene>
<dbReference type="OrthoDB" id="9800498at2"/>
<keyword evidence="4" id="KW-1003">Cell membrane</keyword>
<dbReference type="InterPro" id="IPR002758">
    <property type="entry name" value="Cation_antiport_E"/>
</dbReference>
<dbReference type="GO" id="GO:0005886">
    <property type="term" value="C:plasma membrane"/>
    <property type="evidence" value="ECO:0007669"/>
    <property type="project" value="UniProtKB-SubCell"/>
</dbReference>
<evidence type="ECO:0000256" key="6">
    <source>
        <dbReference type="ARBA" id="ARBA00022989"/>
    </source>
</evidence>
<accession>A0A1G5GF09</accession>
<keyword evidence="3" id="KW-0813">Transport</keyword>
<dbReference type="AlphaFoldDB" id="A0A1G5GF09"/>
<evidence type="ECO:0000313" key="9">
    <source>
        <dbReference type="EMBL" id="SCY49850.1"/>
    </source>
</evidence>
<evidence type="ECO:0000256" key="3">
    <source>
        <dbReference type="ARBA" id="ARBA00022449"/>
    </source>
</evidence>
<dbReference type="Pfam" id="PF01899">
    <property type="entry name" value="MNHE"/>
    <property type="match status" value="1"/>
</dbReference>
<keyword evidence="10" id="KW-1185">Reference proteome</keyword>
<dbReference type="EMBL" id="FMUS01000009">
    <property type="protein sequence ID" value="SCY49850.1"/>
    <property type="molecule type" value="Genomic_DNA"/>
</dbReference>
<evidence type="ECO:0000256" key="8">
    <source>
        <dbReference type="SAM" id="Phobius"/>
    </source>
</evidence>
<keyword evidence="6 8" id="KW-1133">Transmembrane helix</keyword>
<keyword evidence="7 8" id="KW-0472">Membrane</keyword>
<evidence type="ECO:0000256" key="5">
    <source>
        <dbReference type="ARBA" id="ARBA00022692"/>
    </source>
</evidence>
<evidence type="ECO:0000256" key="7">
    <source>
        <dbReference type="ARBA" id="ARBA00023136"/>
    </source>
</evidence>
<evidence type="ECO:0000313" key="10">
    <source>
        <dbReference type="Proteomes" id="UP000198636"/>
    </source>
</evidence>
<dbReference type="GO" id="GO:0015297">
    <property type="term" value="F:antiporter activity"/>
    <property type="evidence" value="ECO:0007669"/>
    <property type="project" value="UniProtKB-KW"/>
</dbReference>
<dbReference type="PIRSF" id="PIRSF019239">
    <property type="entry name" value="MrpE"/>
    <property type="match status" value="1"/>
</dbReference>
<keyword evidence="3" id="KW-0050">Antiport</keyword>
<dbReference type="STRING" id="1120976.SAMN03080606_01658"/>
<feature type="transmembrane region" description="Helical" evidence="8">
    <location>
        <begin position="12"/>
        <end position="29"/>
    </location>
</feature>
<feature type="transmembrane region" description="Helical" evidence="8">
    <location>
        <begin position="66"/>
        <end position="86"/>
    </location>
</feature>
<keyword evidence="5 8" id="KW-0812">Transmembrane</keyword>
<reference evidence="9 10" key="1">
    <citation type="submission" date="2016-10" db="EMBL/GenBank/DDBJ databases">
        <authorList>
            <person name="de Groot N.N."/>
        </authorList>
    </citation>
    <scope>NUCLEOTIDE SEQUENCE [LARGE SCALE GENOMIC DNA]</scope>
    <source>
        <strain evidence="9 10">DSM 18978</strain>
    </source>
</reference>
<dbReference type="PANTHER" id="PTHR34584:SF1">
    <property type="entry name" value="NA(+)_H(+) ANTIPORTER SUBUNIT E1"/>
    <property type="match status" value="1"/>
</dbReference>
<dbReference type="Proteomes" id="UP000198636">
    <property type="component" value="Unassembled WGS sequence"/>
</dbReference>